<sequence length="383" mass="44766">MARHYQSVGTVHLEKAWSLLNEYNDFRGLARHRKKIEAQLRDANIPLTYVPWESMVRAVLCHNLFSDKQLKEMNSNTIQCCTLADIASSQAIIDFLLENDREDEKSLTETWFAMDELKERFQQANNILPTGQRAKKEMLHKLLGYPIGYVDDETDYHLNENNHELFDLTNVLSIDEQRQMCTGDLIEFSGNRLHDAFYIYRLPEKGIWAQIQQMWSKHQITDFEFNAIENQSEGEELILVPAMDEYGYGVPYLFATRPTQSLPEGACHKYVDINCPLVSMHHENPTIALVQQHLNERLANPVYQDKYMDIEMTVKSDRFPQEYVACVIITDGPNDNVSWTQRRHYNGKEVARDLNDNLEIFFSRRILECEKQYKQKIIDLSST</sequence>
<evidence type="ECO:0000313" key="4">
    <source>
        <dbReference type="Proteomes" id="UP000663855"/>
    </source>
</evidence>
<comment type="caution">
    <text evidence="1">The sequence shown here is derived from an EMBL/GenBank/DDBJ whole genome shotgun (WGS) entry which is preliminary data.</text>
</comment>
<reference evidence="1" key="1">
    <citation type="submission" date="2021-02" db="EMBL/GenBank/DDBJ databases">
        <authorList>
            <person name="Nowell W R."/>
        </authorList>
    </citation>
    <scope>NUCLEOTIDE SEQUENCE</scope>
</reference>
<dbReference type="EMBL" id="CAJOBI010000508">
    <property type="protein sequence ID" value="CAF3828073.1"/>
    <property type="molecule type" value="Genomic_DNA"/>
</dbReference>
<dbReference type="EMBL" id="CAJNRE010002795">
    <property type="protein sequence ID" value="CAF1992081.1"/>
    <property type="molecule type" value="Genomic_DNA"/>
</dbReference>
<evidence type="ECO:0000313" key="2">
    <source>
        <dbReference type="EMBL" id="CAF1992081.1"/>
    </source>
</evidence>
<evidence type="ECO:0000313" key="3">
    <source>
        <dbReference type="EMBL" id="CAF3828073.1"/>
    </source>
</evidence>
<protein>
    <submittedName>
        <fullName evidence="1">Uncharacterized protein</fullName>
    </submittedName>
</protein>
<dbReference type="AlphaFoldDB" id="A0A814QD02"/>
<name>A0A814QD02_9BILA</name>
<dbReference type="Proteomes" id="UP000663824">
    <property type="component" value="Unassembled WGS sequence"/>
</dbReference>
<dbReference type="EMBL" id="CAJNOV010002866">
    <property type="protein sequence ID" value="CAF1118243.1"/>
    <property type="molecule type" value="Genomic_DNA"/>
</dbReference>
<dbReference type="Proteomes" id="UP000663855">
    <property type="component" value="Unassembled WGS sequence"/>
</dbReference>
<accession>A0A814QD02</accession>
<organism evidence="1 4">
    <name type="scientific">Rotaria magnacalcarata</name>
    <dbReference type="NCBI Taxonomy" id="392030"/>
    <lineage>
        <taxon>Eukaryota</taxon>
        <taxon>Metazoa</taxon>
        <taxon>Spiralia</taxon>
        <taxon>Gnathifera</taxon>
        <taxon>Rotifera</taxon>
        <taxon>Eurotatoria</taxon>
        <taxon>Bdelloidea</taxon>
        <taxon>Philodinida</taxon>
        <taxon>Philodinidae</taxon>
        <taxon>Rotaria</taxon>
    </lineage>
</organism>
<evidence type="ECO:0000313" key="1">
    <source>
        <dbReference type="EMBL" id="CAF1118243.1"/>
    </source>
</evidence>
<gene>
    <name evidence="1" type="ORF">CJN711_LOCUS7941</name>
    <name evidence="2" type="ORF">MBJ925_LOCUS7822</name>
    <name evidence="3" type="ORF">SMN809_LOCUS2694</name>
</gene>
<dbReference type="Proteomes" id="UP000676336">
    <property type="component" value="Unassembled WGS sequence"/>
</dbReference>
<proteinExistence type="predicted"/>